<accession>A0A6N4SSQ3</accession>
<dbReference type="GO" id="GO:0006633">
    <property type="term" value="P:fatty acid biosynthetic process"/>
    <property type="evidence" value="ECO:0007669"/>
    <property type="project" value="TreeGrafter"/>
</dbReference>
<keyword evidence="5" id="KW-0012">Acyltransferase</keyword>
<name>A0A6N4SSQ3_CYTH3</name>
<dbReference type="Pfam" id="PF02801">
    <property type="entry name" value="Ketoacyl-synt_C"/>
    <property type="match status" value="1"/>
</dbReference>
<evidence type="ECO:0000256" key="1">
    <source>
        <dbReference type="ARBA" id="ARBA00008467"/>
    </source>
</evidence>
<dbReference type="InterPro" id="IPR020841">
    <property type="entry name" value="PKS_Beta-ketoAc_synthase_dom"/>
</dbReference>
<dbReference type="EMBL" id="CP000383">
    <property type="protein sequence ID" value="ABG59381.1"/>
    <property type="molecule type" value="Genomic_DNA"/>
</dbReference>
<dbReference type="RefSeq" id="WP_011585498.1">
    <property type="nucleotide sequence ID" value="NC_008255.1"/>
</dbReference>
<evidence type="ECO:0000313" key="5">
    <source>
        <dbReference type="EMBL" id="ABG59381.1"/>
    </source>
</evidence>
<dbReference type="InterPro" id="IPR000794">
    <property type="entry name" value="Beta-ketoacyl_synthase"/>
</dbReference>
<feature type="domain" description="Ketosynthase family 3 (KS3)" evidence="4">
    <location>
        <begin position="1"/>
        <end position="373"/>
    </location>
</feature>
<dbReference type="GO" id="GO:0005829">
    <property type="term" value="C:cytosol"/>
    <property type="evidence" value="ECO:0007669"/>
    <property type="project" value="TreeGrafter"/>
</dbReference>
<dbReference type="InterPro" id="IPR016039">
    <property type="entry name" value="Thiolase-like"/>
</dbReference>
<protein>
    <submittedName>
        <fullName evidence="5">3-oxoacyl-[acyl-carrier-protein] synthase II</fullName>
        <ecNumber evidence="5">2.3.1.41</ecNumber>
    </submittedName>
</protein>
<dbReference type="InterPro" id="IPR014031">
    <property type="entry name" value="Ketoacyl_synth_C"/>
</dbReference>
<dbReference type="AlphaFoldDB" id="A0A6N4SSQ3"/>
<dbReference type="OrthoDB" id="9808669at2"/>
<keyword evidence="6" id="KW-1185">Reference proteome</keyword>
<dbReference type="CDD" id="cd00834">
    <property type="entry name" value="KAS_I_II"/>
    <property type="match status" value="1"/>
</dbReference>
<keyword evidence="2 3" id="KW-0808">Transferase</keyword>
<evidence type="ECO:0000256" key="2">
    <source>
        <dbReference type="ARBA" id="ARBA00022679"/>
    </source>
</evidence>
<dbReference type="SMART" id="SM00825">
    <property type="entry name" value="PKS_KS"/>
    <property type="match status" value="1"/>
</dbReference>
<evidence type="ECO:0000259" key="4">
    <source>
        <dbReference type="PROSITE" id="PS52004"/>
    </source>
</evidence>
<dbReference type="PANTHER" id="PTHR11712:SF320">
    <property type="entry name" value="BETA-KETOACYL SYNTHASE"/>
    <property type="match status" value="1"/>
</dbReference>
<reference evidence="5 6" key="1">
    <citation type="journal article" date="2007" name="Appl. Environ. Microbiol.">
        <title>Genome sequence of the cellulolytic gliding bacterium Cytophaga hutchinsonii.</title>
        <authorList>
            <person name="Xie G."/>
            <person name="Bruce D.C."/>
            <person name="Challacombe J.F."/>
            <person name="Chertkov O."/>
            <person name="Detter J.C."/>
            <person name="Gilna P."/>
            <person name="Han C.S."/>
            <person name="Lucas S."/>
            <person name="Misra M."/>
            <person name="Myers G.L."/>
            <person name="Richardson P."/>
            <person name="Tapia R."/>
            <person name="Thayer N."/>
            <person name="Thompson L.S."/>
            <person name="Brettin T.S."/>
            <person name="Henrissat B."/>
            <person name="Wilson D.B."/>
            <person name="McBride M.J."/>
        </authorList>
    </citation>
    <scope>NUCLEOTIDE SEQUENCE [LARGE SCALE GENOMIC DNA]</scope>
    <source>
        <strain evidence="6">ATCC 33406 / DSM 1761 / CIP 103989 / NBRC 15051 / NCIMB 9469 / D465</strain>
    </source>
</reference>
<dbReference type="KEGG" id="chu:CHU_2118"/>
<evidence type="ECO:0000256" key="3">
    <source>
        <dbReference type="RuleBase" id="RU003694"/>
    </source>
</evidence>
<organism evidence="5 6">
    <name type="scientific">Cytophaga hutchinsonii (strain ATCC 33406 / DSM 1761 / CIP 103989 / NBRC 15051 / NCIMB 9469 / D465)</name>
    <dbReference type="NCBI Taxonomy" id="269798"/>
    <lineage>
        <taxon>Bacteria</taxon>
        <taxon>Pseudomonadati</taxon>
        <taxon>Bacteroidota</taxon>
        <taxon>Cytophagia</taxon>
        <taxon>Cytophagales</taxon>
        <taxon>Cytophagaceae</taxon>
        <taxon>Cytophaga</taxon>
    </lineage>
</organism>
<dbReference type="PROSITE" id="PS52004">
    <property type="entry name" value="KS3_2"/>
    <property type="match status" value="1"/>
</dbReference>
<dbReference type="InterPro" id="IPR014030">
    <property type="entry name" value="Ketoacyl_synth_N"/>
</dbReference>
<dbReference type="SUPFAM" id="SSF53901">
    <property type="entry name" value="Thiolase-like"/>
    <property type="match status" value="2"/>
</dbReference>
<comment type="similarity">
    <text evidence="1 3">Belongs to the thiolase-like superfamily. Beta-ketoacyl-ACP synthases family.</text>
</comment>
<dbReference type="EC" id="2.3.1.41" evidence="5"/>
<evidence type="ECO:0000313" key="6">
    <source>
        <dbReference type="Proteomes" id="UP000001822"/>
    </source>
</evidence>
<proteinExistence type="inferred from homology"/>
<gene>
    <name evidence="5" type="primary">fabF</name>
    <name evidence="5" type="ordered locus">CHU_2118</name>
</gene>
<dbReference type="Proteomes" id="UP000001822">
    <property type="component" value="Chromosome"/>
</dbReference>
<sequence>MKNNVYILADSVVTPLGQSTEENMEKLYSLQSAIRTYTHPQIGTFYASKFEDGKSFQIKKDAAGKTKIERLFISCIEKALERTEIDVENANVLFVFASTKGNVEYLTDETFDKNRLRIGITAQDVTAYFNNPNTPIVVSNACISGLQAIQYGYEVLQDNRYTHVVVTGADCFSEFILSGFHSFQALSPFPCKPFDKARAGLSLGEGCGTLILSNKKTDAAAIEILSVVSSNDANHLSGPSRTGEGLSSAILGAINEAGITAEQIDVISAHGTATLYNDEMESMAFKTANLEAKAVYSVKGNIGHTLGAAGIIETIYLAQSLQNNMLVPSIGFTETGTSVELNVTRQSTLKTMQIGLKTASGFGGGNTALLLKK</sequence>
<dbReference type="PANTHER" id="PTHR11712">
    <property type="entry name" value="POLYKETIDE SYNTHASE-RELATED"/>
    <property type="match status" value="1"/>
</dbReference>
<dbReference type="GO" id="GO:0004315">
    <property type="term" value="F:3-oxoacyl-[acyl-carrier-protein] synthase activity"/>
    <property type="evidence" value="ECO:0007669"/>
    <property type="project" value="UniProtKB-EC"/>
</dbReference>
<dbReference type="Gene3D" id="3.40.47.10">
    <property type="match status" value="1"/>
</dbReference>
<dbReference type="Pfam" id="PF00109">
    <property type="entry name" value="ketoacyl-synt"/>
    <property type="match status" value="1"/>
</dbReference>